<keyword evidence="1" id="KW-0472">Membrane</keyword>
<sequence>MTVLNGDTTIYTFNRTGGSEEPLDYSGIMLCCNDVNEQHRTTTVLTKTSSPHQVGQSWRNIHFHEKVLIMVSSVCLFCVCHYFQSQSNSMIQWVSAVYLLIYCQDIFAIKSFFSSTIFFVCSTLTACLTTLFCVLYGMCSLELEFVVLVRHLQTCRPVHSVSACFS</sequence>
<feature type="transmembrane region" description="Helical" evidence="1">
    <location>
        <begin position="67"/>
        <end position="84"/>
    </location>
</feature>
<feature type="transmembrane region" description="Helical" evidence="1">
    <location>
        <begin position="90"/>
        <end position="109"/>
    </location>
</feature>
<dbReference type="EMBL" id="HACG01027828">
    <property type="protein sequence ID" value="CEK74693.1"/>
    <property type="molecule type" value="Transcribed_RNA"/>
</dbReference>
<feature type="non-terminal residue" evidence="2">
    <location>
        <position position="166"/>
    </location>
</feature>
<name>A0A0B7A1I6_9EUPU</name>
<proteinExistence type="predicted"/>
<protein>
    <submittedName>
        <fullName evidence="2">Uncharacterized protein</fullName>
    </submittedName>
</protein>
<feature type="transmembrane region" description="Helical" evidence="1">
    <location>
        <begin position="116"/>
        <end position="138"/>
    </location>
</feature>
<keyword evidence="1" id="KW-1133">Transmembrane helix</keyword>
<gene>
    <name evidence="2" type="primary">ORF92155</name>
</gene>
<keyword evidence="1" id="KW-0812">Transmembrane</keyword>
<accession>A0A0B7A1I6</accession>
<reference evidence="2" key="1">
    <citation type="submission" date="2014-12" db="EMBL/GenBank/DDBJ databases">
        <title>Insight into the proteome of Arion vulgaris.</title>
        <authorList>
            <person name="Aradska J."/>
            <person name="Bulat T."/>
            <person name="Smidak R."/>
            <person name="Sarate P."/>
            <person name="Gangsoo J."/>
            <person name="Sialana F."/>
            <person name="Bilban M."/>
            <person name="Lubec G."/>
        </authorList>
    </citation>
    <scope>NUCLEOTIDE SEQUENCE</scope>
    <source>
        <tissue evidence="2">Skin</tissue>
    </source>
</reference>
<dbReference type="AlphaFoldDB" id="A0A0B7A1I6"/>
<organism evidence="2">
    <name type="scientific">Arion vulgaris</name>
    <dbReference type="NCBI Taxonomy" id="1028688"/>
    <lineage>
        <taxon>Eukaryota</taxon>
        <taxon>Metazoa</taxon>
        <taxon>Spiralia</taxon>
        <taxon>Lophotrochozoa</taxon>
        <taxon>Mollusca</taxon>
        <taxon>Gastropoda</taxon>
        <taxon>Heterobranchia</taxon>
        <taxon>Euthyneura</taxon>
        <taxon>Panpulmonata</taxon>
        <taxon>Eupulmonata</taxon>
        <taxon>Stylommatophora</taxon>
        <taxon>Helicina</taxon>
        <taxon>Arionoidea</taxon>
        <taxon>Arionidae</taxon>
        <taxon>Arion</taxon>
    </lineage>
</organism>
<evidence type="ECO:0000256" key="1">
    <source>
        <dbReference type="SAM" id="Phobius"/>
    </source>
</evidence>
<evidence type="ECO:0000313" key="2">
    <source>
        <dbReference type="EMBL" id="CEK74693.1"/>
    </source>
</evidence>